<dbReference type="SUPFAM" id="SSF51306">
    <property type="entry name" value="LexA/Signal peptidase"/>
    <property type="match status" value="1"/>
</dbReference>
<feature type="domain" description="HTH cro/C1-type" evidence="1">
    <location>
        <begin position="27"/>
        <end position="76"/>
    </location>
</feature>
<comment type="caution">
    <text evidence="2">The sequence shown here is derived from an EMBL/GenBank/DDBJ whole genome shotgun (WGS) entry which is preliminary data.</text>
</comment>
<dbReference type="Pfam" id="PF01381">
    <property type="entry name" value="HTH_3"/>
    <property type="match status" value="1"/>
</dbReference>
<dbReference type="InterPro" id="IPR036286">
    <property type="entry name" value="LexA/Signal_pep-like_sf"/>
</dbReference>
<gene>
    <name evidence="2" type="ORF">ACFP9W_05490</name>
</gene>
<organism evidence="2 3">
    <name type="scientific">Tatumella terrea</name>
    <dbReference type="NCBI Taxonomy" id="419007"/>
    <lineage>
        <taxon>Bacteria</taxon>
        <taxon>Pseudomonadati</taxon>
        <taxon>Pseudomonadota</taxon>
        <taxon>Gammaproteobacteria</taxon>
        <taxon>Enterobacterales</taxon>
        <taxon>Erwiniaceae</taxon>
        <taxon>Tatumella</taxon>
    </lineage>
</organism>
<dbReference type="SMART" id="SM00530">
    <property type="entry name" value="HTH_XRE"/>
    <property type="match status" value="1"/>
</dbReference>
<dbReference type="Gene3D" id="1.10.260.40">
    <property type="entry name" value="lambda repressor-like DNA-binding domains"/>
    <property type="match status" value="1"/>
</dbReference>
<dbReference type="InterPro" id="IPR010982">
    <property type="entry name" value="Lambda_DNA-bd_dom_sf"/>
</dbReference>
<dbReference type="PROSITE" id="PS50943">
    <property type="entry name" value="HTH_CROC1"/>
    <property type="match status" value="1"/>
</dbReference>
<reference evidence="3" key="1">
    <citation type="journal article" date="2019" name="Int. J. Syst. Evol. Microbiol.">
        <title>The Global Catalogue of Microorganisms (GCM) 10K type strain sequencing project: providing services to taxonomists for standard genome sequencing and annotation.</title>
        <authorList>
            <consortium name="The Broad Institute Genomics Platform"/>
            <consortium name="The Broad Institute Genome Sequencing Center for Infectious Disease"/>
            <person name="Wu L."/>
            <person name="Ma J."/>
        </authorList>
    </citation>
    <scope>NUCLEOTIDE SEQUENCE [LARGE SCALE GENOMIC DNA]</scope>
    <source>
        <strain evidence="3">CGMCC 1.18518</strain>
    </source>
</reference>
<proteinExistence type="predicted"/>
<keyword evidence="3" id="KW-1185">Reference proteome</keyword>
<dbReference type="InterPro" id="IPR015927">
    <property type="entry name" value="Peptidase_S24_S26A/B/C"/>
</dbReference>
<dbReference type="RefSeq" id="WP_385948546.1">
    <property type="nucleotide sequence ID" value="NZ_JBHSUB010000006.1"/>
</dbReference>
<dbReference type="PANTHER" id="PTHR33516:SF2">
    <property type="entry name" value="LEXA REPRESSOR-RELATED"/>
    <property type="match status" value="1"/>
</dbReference>
<evidence type="ECO:0000313" key="2">
    <source>
        <dbReference type="EMBL" id="MFC6377546.1"/>
    </source>
</evidence>
<dbReference type="InterPro" id="IPR050077">
    <property type="entry name" value="LexA_repressor"/>
</dbReference>
<dbReference type="Pfam" id="PF00717">
    <property type="entry name" value="Peptidase_S24"/>
    <property type="match status" value="1"/>
</dbReference>
<accession>A0ABW1VW83</accession>
<dbReference type="Proteomes" id="UP001596230">
    <property type="component" value="Unassembled WGS sequence"/>
</dbReference>
<dbReference type="SUPFAM" id="SSF47413">
    <property type="entry name" value="lambda repressor-like DNA-binding domains"/>
    <property type="match status" value="1"/>
</dbReference>
<dbReference type="InterPro" id="IPR039418">
    <property type="entry name" value="LexA-like"/>
</dbReference>
<dbReference type="CDD" id="cd00093">
    <property type="entry name" value="HTH_XRE"/>
    <property type="match status" value="1"/>
</dbReference>
<dbReference type="EMBL" id="JBHSUB010000006">
    <property type="protein sequence ID" value="MFC6377546.1"/>
    <property type="molecule type" value="Genomic_DNA"/>
</dbReference>
<evidence type="ECO:0000259" key="1">
    <source>
        <dbReference type="PROSITE" id="PS50943"/>
    </source>
</evidence>
<dbReference type="InterPro" id="IPR001387">
    <property type="entry name" value="Cro/C1-type_HTH"/>
</dbReference>
<evidence type="ECO:0000313" key="3">
    <source>
        <dbReference type="Proteomes" id="UP001596230"/>
    </source>
</evidence>
<protein>
    <submittedName>
        <fullName evidence="2">LexA family protein</fullName>
    </submittedName>
</protein>
<name>A0ABW1VW83_9GAMM</name>
<dbReference type="Gene3D" id="2.10.109.10">
    <property type="entry name" value="Umud Fragment, subunit A"/>
    <property type="match status" value="1"/>
</dbReference>
<sequence length="236" mass="25720">MEPKKTLTTEQLEDAMRLKALYESKKKQLKVTQYTIADEMGISQGAVGHYINGRIALNVPVVTDFARILQVQVSEISPNLAKEVGRYAAAFESNVSNLTAYAPGKRYPVLSSVQAGCWAEAIEAYSINEISEWLESDAHIQGEAFWLKVEGDSMTAPAGLSVPEGMYVLFDTGKDATNGSLVIAKLIDSNEATFKKLIIDGGQKYLKGLNPAWPMIPINGNCKIIGVAVEAKMRFG</sequence>
<dbReference type="PANTHER" id="PTHR33516">
    <property type="entry name" value="LEXA REPRESSOR"/>
    <property type="match status" value="1"/>
</dbReference>
<dbReference type="CDD" id="cd06529">
    <property type="entry name" value="S24_LexA-like"/>
    <property type="match status" value="1"/>
</dbReference>